<evidence type="ECO:0000313" key="3">
    <source>
        <dbReference type="Proteomes" id="UP001189429"/>
    </source>
</evidence>
<organism evidence="2 3">
    <name type="scientific">Prorocentrum cordatum</name>
    <dbReference type="NCBI Taxonomy" id="2364126"/>
    <lineage>
        <taxon>Eukaryota</taxon>
        <taxon>Sar</taxon>
        <taxon>Alveolata</taxon>
        <taxon>Dinophyceae</taxon>
        <taxon>Prorocentrales</taxon>
        <taxon>Prorocentraceae</taxon>
        <taxon>Prorocentrum</taxon>
    </lineage>
</organism>
<gene>
    <name evidence="2" type="ORF">PCOR1329_LOCUS39600</name>
</gene>
<protein>
    <submittedName>
        <fullName evidence="2">Uncharacterized protein</fullName>
    </submittedName>
</protein>
<name>A0ABN9TJ37_9DINO</name>
<keyword evidence="3" id="KW-1185">Reference proteome</keyword>
<dbReference type="EMBL" id="CAUYUJ010014782">
    <property type="protein sequence ID" value="CAK0845965.1"/>
    <property type="molecule type" value="Genomic_DNA"/>
</dbReference>
<accession>A0ABN9TJ37</accession>
<feature type="region of interest" description="Disordered" evidence="1">
    <location>
        <begin position="268"/>
        <end position="325"/>
    </location>
</feature>
<proteinExistence type="predicted"/>
<evidence type="ECO:0000256" key="1">
    <source>
        <dbReference type="SAM" id="MobiDB-lite"/>
    </source>
</evidence>
<feature type="region of interest" description="Disordered" evidence="1">
    <location>
        <begin position="372"/>
        <end position="401"/>
    </location>
</feature>
<dbReference type="Proteomes" id="UP001189429">
    <property type="component" value="Unassembled WGS sequence"/>
</dbReference>
<comment type="caution">
    <text evidence="2">The sequence shown here is derived from an EMBL/GenBank/DDBJ whole genome shotgun (WGS) entry which is preliminary data.</text>
</comment>
<feature type="region of interest" description="Disordered" evidence="1">
    <location>
        <begin position="339"/>
        <end position="358"/>
    </location>
</feature>
<dbReference type="PROSITE" id="PS50096">
    <property type="entry name" value="IQ"/>
    <property type="match status" value="1"/>
</dbReference>
<feature type="compositionally biased region" description="Low complexity" evidence="1">
    <location>
        <begin position="372"/>
        <end position="391"/>
    </location>
</feature>
<sequence>MRSDVESGFDGCADAPFVPLLDCAGKRAAAALTIQAGVRRFLQRSALAKRARRSSDAAEGQDPYLCALLRPARPAAAFERRSPDETLDLSQSTALFLLDELVQFLVGEAPRFAHLSAITRARPRHGVDATEPLQAWFRGPADRWAASGARVSLHVDPVIHARRVRLIGILSHIDVCIEWGLNFFMDAAGDRVARRTEAMALGSGEGGLGRVEEGFDAVAASLRADIDMLNVRLRVQSRFLAPPGAARQLRQLRQLRLGARTPVAAAAAGVGHARRAEQKSSDATPAPAGGGPPKLAEAFPEVSAARTGTGPGQGIHGAPGTGPGQAAVRIVTPAAERRLTGRGAGPAGSPRRGPAGGAAGVAAGVAAASEATAGAGSPGAGRLARTTSRAAAPRREHTDGRRLLLCRRRLRGAIAPALGPSHHPRSEVGRFPRRATNESDNEFAVPAANLAAHGRSEARLQKCFGHSLCYAAAPFWYEKSFVRAARPSVRCSFR</sequence>
<reference evidence="2" key="1">
    <citation type="submission" date="2023-10" db="EMBL/GenBank/DDBJ databases">
        <authorList>
            <person name="Chen Y."/>
            <person name="Shah S."/>
            <person name="Dougan E. K."/>
            <person name="Thang M."/>
            <person name="Chan C."/>
        </authorList>
    </citation>
    <scope>NUCLEOTIDE SEQUENCE [LARGE SCALE GENOMIC DNA]</scope>
</reference>
<feature type="compositionally biased region" description="Gly residues" evidence="1">
    <location>
        <begin position="309"/>
        <end position="323"/>
    </location>
</feature>
<evidence type="ECO:0000313" key="2">
    <source>
        <dbReference type="EMBL" id="CAK0845965.1"/>
    </source>
</evidence>